<dbReference type="AlphaFoldDB" id="A0A9Q3EUR3"/>
<evidence type="ECO:0000313" key="1">
    <source>
        <dbReference type="EMBL" id="MBW0525545.1"/>
    </source>
</evidence>
<evidence type="ECO:0000313" key="2">
    <source>
        <dbReference type="Proteomes" id="UP000765509"/>
    </source>
</evidence>
<proteinExistence type="predicted"/>
<dbReference type="Proteomes" id="UP000765509">
    <property type="component" value="Unassembled WGS sequence"/>
</dbReference>
<gene>
    <name evidence="1" type="ORF">O181_065260</name>
</gene>
<dbReference type="EMBL" id="AVOT02031897">
    <property type="protein sequence ID" value="MBW0525545.1"/>
    <property type="molecule type" value="Genomic_DNA"/>
</dbReference>
<sequence length="160" mass="17830">MIQTQLLDPSKLVQPTQLSRRSSNISSISSFKSGPFSATAFALCLTDPSKPKFLHHLINSSRFEPIRYYVNLSIWKSHQSDPHLTSLQEDLYQTVISLNNQSNPIIKTTNISTHQRKTSAQIAKTGVFICQQLTYPINPPQSFVLPLPVAMNSSSTTDSP</sequence>
<comment type="caution">
    <text evidence="1">The sequence shown here is derived from an EMBL/GenBank/DDBJ whole genome shotgun (WGS) entry which is preliminary data.</text>
</comment>
<accession>A0A9Q3EUR3</accession>
<protein>
    <submittedName>
        <fullName evidence="1">Uncharacterized protein</fullName>
    </submittedName>
</protein>
<organism evidence="1 2">
    <name type="scientific">Austropuccinia psidii MF-1</name>
    <dbReference type="NCBI Taxonomy" id="1389203"/>
    <lineage>
        <taxon>Eukaryota</taxon>
        <taxon>Fungi</taxon>
        <taxon>Dikarya</taxon>
        <taxon>Basidiomycota</taxon>
        <taxon>Pucciniomycotina</taxon>
        <taxon>Pucciniomycetes</taxon>
        <taxon>Pucciniales</taxon>
        <taxon>Sphaerophragmiaceae</taxon>
        <taxon>Austropuccinia</taxon>
    </lineage>
</organism>
<keyword evidence="2" id="KW-1185">Reference proteome</keyword>
<reference evidence="1" key="1">
    <citation type="submission" date="2021-03" db="EMBL/GenBank/DDBJ databases">
        <title>Draft genome sequence of rust myrtle Austropuccinia psidii MF-1, a brazilian biotype.</title>
        <authorList>
            <person name="Quecine M.C."/>
            <person name="Pachon D.M.R."/>
            <person name="Bonatelli M.L."/>
            <person name="Correr F.H."/>
            <person name="Franceschini L.M."/>
            <person name="Leite T.F."/>
            <person name="Margarido G.R.A."/>
            <person name="Almeida C.A."/>
            <person name="Ferrarezi J.A."/>
            <person name="Labate C.A."/>
        </authorList>
    </citation>
    <scope>NUCLEOTIDE SEQUENCE</scope>
    <source>
        <strain evidence="1">MF-1</strain>
    </source>
</reference>
<name>A0A9Q3EUR3_9BASI</name>